<evidence type="ECO:0000313" key="1">
    <source>
        <dbReference type="EMBL" id="MCT7948117.1"/>
    </source>
</evidence>
<gene>
    <name evidence="1" type="ORF">NE536_22505</name>
</gene>
<dbReference type="InterPro" id="IPR053172">
    <property type="entry name" value="Tn903_transposase"/>
</dbReference>
<comment type="caution">
    <text evidence="1">The sequence shown here is derived from an EMBL/GenBank/DDBJ whole genome shotgun (WGS) entry which is preliminary data.</text>
</comment>
<dbReference type="AlphaFoldDB" id="A0A9X2WZY5"/>
<sequence length="97" mass="11021">ALVLIPPREGAALWEQGHPRNLAVSWQQLHGSNKQWKKRYGYHRRSISETAMYRIKQLLGGTLSMRNYNAQVGETYAMIRALNKLTGLGMPETHCVA</sequence>
<proteinExistence type="predicted"/>
<accession>A0A9X2WZY5</accession>
<dbReference type="PANTHER" id="PTHR34631">
    <property type="match status" value="1"/>
</dbReference>
<dbReference type="PANTHER" id="PTHR34631:SF3">
    <property type="entry name" value="ISSOD12 TRANSPOSASE TNPA_ISSOD12"/>
    <property type="match status" value="1"/>
</dbReference>
<keyword evidence="2" id="KW-1185">Reference proteome</keyword>
<dbReference type="EMBL" id="JAMTCC010000094">
    <property type="protein sequence ID" value="MCT7948117.1"/>
    <property type="molecule type" value="Genomic_DNA"/>
</dbReference>
<reference evidence="1" key="1">
    <citation type="journal article" date="2023" name="Int. J. Syst. Evol. Microbiol.">
        <title>&lt;i&gt;Shewanella septentrionalis&lt;/i&gt; sp. nov. and &lt;i&gt;Shewanella holmiensis&lt;/i&gt; sp. nov., isolated from Baltic Sea water and sediments.</title>
        <authorList>
            <person name="Martin-Rodriguez A.J."/>
            <person name="Thorell K."/>
            <person name="Joffre E."/>
            <person name="Jensie-Markopoulos S."/>
            <person name="Moore E.R.B."/>
            <person name="Sjoling A."/>
        </authorList>
    </citation>
    <scope>NUCLEOTIDE SEQUENCE</scope>
    <source>
        <strain evidence="1">SP1W3</strain>
    </source>
</reference>
<dbReference type="Proteomes" id="UP001155604">
    <property type="component" value="Unassembled WGS sequence"/>
</dbReference>
<organism evidence="1 2">
    <name type="scientific">Shewanella septentrionalis</name>
    <dbReference type="NCBI Taxonomy" id="2952223"/>
    <lineage>
        <taxon>Bacteria</taxon>
        <taxon>Pseudomonadati</taxon>
        <taxon>Pseudomonadota</taxon>
        <taxon>Gammaproteobacteria</taxon>
        <taxon>Alteromonadales</taxon>
        <taxon>Shewanellaceae</taxon>
        <taxon>Shewanella</taxon>
    </lineage>
</organism>
<evidence type="ECO:0000313" key="2">
    <source>
        <dbReference type="Proteomes" id="UP001155604"/>
    </source>
</evidence>
<name>A0A9X2WZY5_9GAMM</name>
<protein>
    <submittedName>
        <fullName evidence="1">IS5/IS1182 family transposase</fullName>
    </submittedName>
</protein>
<feature type="non-terminal residue" evidence="1">
    <location>
        <position position="1"/>
    </location>
</feature>